<feature type="transmembrane region" description="Helical" evidence="1">
    <location>
        <begin position="57"/>
        <end position="76"/>
    </location>
</feature>
<proteinExistence type="predicted"/>
<evidence type="ECO:0000313" key="2">
    <source>
        <dbReference type="EMBL" id="GBF33405.1"/>
    </source>
</evidence>
<keyword evidence="1" id="KW-1133">Transmembrane helix</keyword>
<evidence type="ECO:0000313" key="3">
    <source>
        <dbReference type="Proteomes" id="UP000239549"/>
    </source>
</evidence>
<dbReference type="RefSeq" id="WP_104371808.1">
    <property type="nucleotide sequence ID" value="NZ_BFAV01000098.1"/>
</dbReference>
<dbReference type="EMBL" id="BFAV01000098">
    <property type="protein sequence ID" value="GBF33405.1"/>
    <property type="molecule type" value="Genomic_DNA"/>
</dbReference>
<comment type="caution">
    <text evidence="2">The sequence shown here is derived from an EMBL/GenBank/DDBJ whole genome shotgun (WGS) entry which is preliminary data.</text>
</comment>
<keyword evidence="3" id="KW-1185">Reference proteome</keyword>
<dbReference type="OrthoDB" id="1948928at2"/>
<keyword evidence="1" id="KW-0812">Transmembrane</keyword>
<organism evidence="2 3">
    <name type="scientific">Desulfocucumis palustris</name>
    <dbReference type="NCBI Taxonomy" id="1898651"/>
    <lineage>
        <taxon>Bacteria</taxon>
        <taxon>Bacillati</taxon>
        <taxon>Bacillota</taxon>
        <taxon>Clostridia</taxon>
        <taxon>Eubacteriales</taxon>
        <taxon>Desulfocucumaceae</taxon>
        <taxon>Desulfocucumis</taxon>
    </lineage>
</organism>
<keyword evidence="1" id="KW-0472">Membrane</keyword>
<gene>
    <name evidence="2" type="ORF">DCCM_2506</name>
</gene>
<evidence type="ECO:0008006" key="4">
    <source>
        <dbReference type="Google" id="ProtNLM"/>
    </source>
</evidence>
<dbReference type="Proteomes" id="UP000239549">
    <property type="component" value="Unassembled WGS sequence"/>
</dbReference>
<dbReference type="AlphaFoldDB" id="A0A2L2XB28"/>
<accession>A0A2L2XB28</accession>
<evidence type="ECO:0000256" key="1">
    <source>
        <dbReference type="SAM" id="Phobius"/>
    </source>
</evidence>
<reference evidence="3" key="1">
    <citation type="submission" date="2018-02" db="EMBL/GenBank/DDBJ databases">
        <title>Genome sequence of Desulfocucumis palustris strain NAW-5.</title>
        <authorList>
            <person name="Watanabe M."/>
            <person name="Kojima H."/>
            <person name="Fukui M."/>
        </authorList>
    </citation>
    <scope>NUCLEOTIDE SEQUENCE [LARGE SCALE GENOMIC DNA]</scope>
    <source>
        <strain evidence="3">NAW-5</strain>
    </source>
</reference>
<sequence>MNEEKMIAMLGNLDDDLIEKEIDKLMDGVEFNMESINRKAHKKLAQHNRRTKFRKHLPYVAAVCACFIFINTVYAGEISDVIKSFFNKTPVYSTMVDGNAYYLKNSLKLDDNISIDSFMVSDGRLDMEITSKLGIDVLKDMKIVPEEDPDALYIMGGYSEDGNNKYSFSLMNGKENNYSIKPFGAFDMTIHGKVYPVTLDKAKSLDGTQKLYAGSSPHKTDKVNVGANSIENNGKIGVQLIASFKDKDMKLSAFGKPADQIFKLTFENTDNGMLSSSTRSRTDDIYLSDTAGNKYRLEIPADAKVAPVTTFETNAPKGSEFTLKLPALTASYHKTMDSFTLNIPTAGEVNINRQIDLSAQSVVVKSIKRVSPTAAVVEFNLNTGADKNVSVKSFMVFSKNVKKILSEFNGDKAVMTMEFNKDVDTADIEISWPEFVINGDWTINMK</sequence>
<protein>
    <recommendedName>
        <fullName evidence="4">DUF4179 domain-containing protein</fullName>
    </recommendedName>
</protein>
<name>A0A2L2XB28_9FIRM</name>